<dbReference type="InterPro" id="IPR016169">
    <property type="entry name" value="FAD-bd_PCMH_sub2"/>
</dbReference>
<evidence type="ECO:0000259" key="6">
    <source>
        <dbReference type="PROSITE" id="PS51387"/>
    </source>
</evidence>
<keyword evidence="8" id="KW-1185">Reference proteome</keyword>
<dbReference type="InterPro" id="IPR050432">
    <property type="entry name" value="FAD-linked_Oxidoreductases_BP"/>
</dbReference>
<sequence>MTTDFGGLIHRTPHATVRPATAGEIAELLRGSPRPVVARGCGHSTYGQAQTDGVLLDMRGLCAVHEAGPDRTVVDAGVTWREVLDATLPLGLTPPVLTDFIDVTVGGTLSAGGIGGTSHRYGVQADHVLELEVVTPAGEIVRCSPEERRPLFDAVRGGLGRHGIITRATLRLVPAPELVRVCRFAYATVGALLDAQRRTPAEHVVGRAKRDPAWRFEMIAALYGAGPAPAGAFEEREQPYAEFVDRMRPDVETLIGLGEWSRPHPWGIVFVPARRAVAVIEETLAETDPDHLGLSGTILVSPLSVRDVPGLPMPKDPVLLGLLRTASPGAASPEAMVAANRALHRRALAAGGARYAIDAAPAEPQESR</sequence>
<dbReference type="InterPro" id="IPR006094">
    <property type="entry name" value="Oxid_FAD_bind_N"/>
</dbReference>
<organism evidence="7 8">
    <name type="scientific">Thermomonospora umbrina</name>
    <dbReference type="NCBI Taxonomy" id="111806"/>
    <lineage>
        <taxon>Bacteria</taxon>
        <taxon>Bacillati</taxon>
        <taxon>Actinomycetota</taxon>
        <taxon>Actinomycetes</taxon>
        <taxon>Streptosporangiales</taxon>
        <taxon>Thermomonosporaceae</taxon>
        <taxon>Thermomonospora</taxon>
    </lineage>
</organism>
<keyword evidence="4" id="KW-0274">FAD</keyword>
<dbReference type="PROSITE" id="PS51387">
    <property type="entry name" value="FAD_PCMH"/>
    <property type="match status" value="1"/>
</dbReference>
<proteinExistence type="inferred from homology"/>
<keyword evidence="3" id="KW-0285">Flavoprotein</keyword>
<dbReference type="Pfam" id="PF09265">
    <property type="entry name" value="Cytokin-bind"/>
    <property type="match status" value="1"/>
</dbReference>
<dbReference type="InterPro" id="IPR016167">
    <property type="entry name" value="FAD-bd_PCMH_sub1"/>
</dbReference>
<dbReference type="AlphaFoldDB" id="A0A3D9SG69"/>
<dbReference type="SUPFAM" id="SSF55103">
    <property type="entry name" value="FAD-linked oxidases, C-terminal domain"/>
    <property type="match status" value="1"/>
</dbReference>
<keyword evidence="5" id="KW-0560">Oxidoreductase</keyword>
<evidence type="ECO:0000256" key="1">
    <source>
        <dbReference type="ARBA" id="ARBA00001974"/>
    </source>
</evidence>
<evidence type="ECO:0000256" key="3">
    <source>
        <dbReference type="ARBA" id="ARBA00022630"/>
    </source>
</evidence>
<comment type="caution">
    <text evidence="7">The sequence shown here is derived from an EMBL/GenBank/DDBJ whole genome shotgun (WGS) entry which is preliminary data.</text>
</comment>
<dbReference type="SUPFAM" id="SSF56176">
    <property type="entry name" value="FAD-binding/transporter-associated domain-like"/>
    <property type="match status" value="1"/>
</dbReference>
<comment type="cofactor">
    <cofactor evidence="1">
        <name>FAD</name>
        <dbReference type="ChEBI" id="CHEBI:57692"/>
    </cofactor>
</comment>
<dbReference type="PANTHER" id="PTHR13878:SF161">
    <property type="entry name" value="CYTOKININ DEHYDROGENASE 2"/>
    <property type="match status" value="1"/>
</dbReference>
<name>A0A3D9SG69_9ACTN</name>
<evidence type="ECO:0000313" key="7">
    <source>
        <dbReference type="EMBL" id="REE94899.1"/>
    </source>
</evidence>
<protein>
    <submittedName>
        <fullName evidence="7">Cytokinin dehydrogenase 1-like protein</fullName>
    </submittedName>
</protein>
<evidence type="ECO:0000313" key="8">
    <source>
        <dbReference type="Proteomes" id="UP000256661"/>
    </source>
</evidence>
<dbReference type="Gene3D" id="3.30.465.10">
    <property type="match status" value="1"/>
</dbReference>
<dbReference type="GO" id="GO:0019139">
    <property type="term" value="F:cytokinin dehydrogenase activity"/>
    <property type="evidence" value="ECO:0007669"/>
    <property type="project" value="InterPro"/>
</dbReference>
<comment type="similarity">
    <text evidence="2">Belongs to the oxygen-dependent FAD-linked oxidoreductase family.</text>
</comment>
<dbReference type="InterPro" id="IPR036318">
    <property type="entry name" value="FAD-bd_PCMH-like_sf"/>
</dbReference>
<dbReference type="InterPro" id="IPR016166">
    <property type="entry name" value="FAD-bd_PCMH"/>
</dbReference>
<feature type="domain" description="FAD-binding PCMH-type" evidence="6">
    <location>
        <begin position="9"/>
        <end position="175"/>
    </location>
</feature>
<dbReference type="PANTHER" id="PTHR13878">
    <property type="entry name" value="GULONOLACTONE OXIDASE"/>
    <property type="match status" value="1"/>
</dbReference>
<evidence type="ECO:0000256" key="2">
    <source>
        <dbReference type="ARBA" id="ARBA00005466"/>
    </source>
</evidence>
<accession>A0A3D9SG69</accession>
<dbReference type="InterPro" id="IPR016164">
    <property type="entry name" value="FAD-linked_Oxase-like_C"/>
</dbReference>
<dbReference type="GO" id="GO:0009690">
    <property type="term" value="P:cytokinin metabolic process"/>
    <property type="evidence" value="ECO:0007669"/>
    <property type="project" value="InterPro"/>
</dbReference>
<dbReference type="Proteomes" id="UP000256661">
    <property type="component" value="Unassembled WGS sequence"/>
</dbReference>
<dbReference type="Pfam" id="PF01565">
    <property type="entry name" value="FAD_binding_4"/>
    <property type="match status" value="1"/>
</dbReference>
<reference evidence="7 8" key="1">
    <citation type="submission" date="2018-08" db="EMBL/GenBank/DDBJ databases">
        <title>Sequencing the genomes of 1000 actinobacteria strains.</title>
        <authorList>
            <person name="Klenk H.-P."/>
        </authorList>
    </citation>
    <scope>NUCLEOTIDE SEQUENCE [LARGE SCALE GENOMIC DNA]</scope>
    <source>
        <strain evidence="7 8">DSM 43927</strain>
    </source>
</reference>
<dbReference type="InterPro" id="IPR015345">
    <property type="entry name" value="Cytokinin_DH_FAD/cytokin-bd"/>
</dbReference>
<evidence type="ECO:0000256" key="5">
    <source>
        <dbReference type="ARBA" id="ARBA00023002"/>
    </source>
</evidence>
<dbReference type="Gene3D" id="3.30.43.10">
    <property type="entry name" value="Uridine Diphospho-n-acetylenolpyruvylglucosamine Reductase, domain 2"/>
    <property type="match status" value="1"/>
</dbReference>
<dbReference type="Gene3D" id="3.40.462.10">
    <property type="entry name" value="FAD-linked oxidases, C-terminal domain"/>
    <property type="match status" value="1"/>
</dbReference>
<dbReference type="EMBL" id="QTTT01000001">
    <property type="protein sequence ID" value="REE94899.1"/>
    <property type="molecule type" value="Genomic_DNA"/>
</dbReference>
<dbReference type="GO" id="GO:0071949">
    <property type="term" value="F:FAD binding"/>
    <property type="evidence" value="ECO:0007669"/>
    <property type="project" value="InterPro"/>
</dbReference>
<dbReference type="InterPro" id="IPR016170">
    <property type="entry name" value="Cytok_DH_C_sf"/>
</dbReference>
<dbReference type="RefSeq" id="WP_170177502.1">
    <property type="nucleotide sequence ID" value="NZ_QTTT01000001.1"/>
</dbReference>
<evidence type="ECO:0000256" key="4">
    <source>
        <dbReference type="ARBA" id="ARBA00022827"/>
    </source>
</evidence>
<gene>
    <name evidence="7" type="ORF">DFJ69_0268</name>
</gene>